<dbReference type="EMBL" id="UYRW01001399">
    <property type="protein sequence ID" value="VDK77075.1"/>
    <property type="molecule type" value="Genomic_DNA"/>
</dbReference>
<accession>A0A182EBB6</accession>
<dbReference type="OrthoDB" id="10478690at2759"/>
<reference evidence="1 2" key="2">
    <citation type="submission" date="2018-08" db="EMBL/GenBank/DDBJ databases">
        <authorList>
            <person name="Laetsch R D."/>
            <person name="Stevens L."/>
            <person name="Kumar S."/>
            <person name="Blaxter L. M."/>
        </authorList>
    </citation>
    <scope>NUCLEOTIDE SEQUENCE [LARGE SCALE GENOMIC DNA]</scope>
</reference>
<reference evidence="3" key="1">
    <citation type="submission" date="2016-06" db="UniProtKB">
        <authorList>
            <consortium name="WormBaseParasite"/>
        </authorList>
    </citation>
    <scope>IDENTIFICATION</scope>
</reference>
<gene>
    <name evidence="1" type="ORF">NOO_LOCUS5349</name>
</gene>
<dbReference type="AlphaFoldDB" id="A0A182EBB6"/>
<protein>
    <submittedName>
        <fullName evidence="3">BTB domain-containing protein</fullName>
    </submittedName>
</protein>
<sequence length="193" mass="22038">MESKDSSNESLLEALSTITCTEEFTDFVPLPAIDYKIMFSVSVAGIGILPGEFAPNGALRFHLPVIYIIISRQVRQEETPSVNILGEAKFPNLEWKYVMQMRFRVGTGESGMDRVVDSDLFELGKRHPPIVIRIGDRSIQRVRIEMKFVEMLHNFLPKFEYGDITLKFKDETLQVYKALLSLHSNYMGTNSIQ</sequence>
<evidence type="ECO:0000313" key="2">
    <source>
        <dbReference type="Proteomes" id="UP000271087"/>
    </source>
</evidence>
<evidence type="ECO:0000313" key="1">
    <source>
        <dbReference type="EMBL" id="VDK77075.1"/>
    </source>
</evidence>
<organism evidence="3">
    <name type="scientific">Onchocerca ochengi</name>
    <name type="common">Filarial nematode worm</name>
    <dbReference type="NCBI Taxonomy" id="42157"/>
    <lineage>
        <taxon>Eukaryota</taxon>
        <taxon>Metazoa</taxon>
        <taxon>Ecdysozoa</taxon>
        <taxon>Nematoda</taxon>
        <taxon>Chromadorea</taxon>
        <taxon>Rhabditida</taxon>
        <taxon>Spirurina</taxon>
        <taxon>Spiruromorpha</taxon>
        <taxon>Filarioidea</taxon>
        <taxon>Onchocercidae</taxon>
        <taxon>Onchocerca</taxon>
    </lineage>
</organism>
<evidence type="ECO:0000313" key="3">
    <source>
        <dbReference type="WBParaSite" id="nOo.2.0.1.t05349-RA"/>
    </source>
</evidence>
<proteinExistence type="predicted"/>
<keyword evidence="2" id="KW-1185">Reference proteome</keyword>
<dbReference type="Proteomes" id="UP000271087">
    <property type="component" value="Unassembled WGS sequence"/>
</dbReference>
<name>A0A182EBB6_ONCOC</name>
<dbReference type="WBParaSite" id="nOo.2.0.1.t05349-RA">
    <property type="protein sequence ID" value="nOo.2.0.1.t05349-RA"/>
    <property type="gene ID" value="nOo.2.0.1.g05349"/>
</dbReference>